<protein>
    <submittedName>
        <fullName evidence="1">Uncharacterized protein</fullName>
    </submittedName>
</protein>
<comment type="caution">
    <text evidence="1">The sequence shown here is derived from an EMBL/GenBank/DDBJ whole genome shotgun (WGS) entry which is preliminary data.</text>
</comment>
<keyword evidence="2" id="KW-1185">Reference proteome</keyword>
<accession>A0ABU6A1S6</accession>
<organism evidence="1 2">
    <name type="scientific">Aquimarina gracilis</name>
    <dbReference type="NCBI Taxonomy" id="874422"/>
    <lineage>
        <taxon>Bacteria</taxon>
        <taxon>Pseudomonadati</taxon>
        <taxon>Bacteroidota</taxon>
        <taxon>Flavobacteriia</taxon>
        <taxon>Flavobacteriales</taxon>
        <taxon>Flavobacteriaceae</taxon>
        <taxon>Aquimarina</taxon>
    </lineage>
</organism>
<reference evidence="1 2" key="1">
    <citation type="journal article" date="2013" name="Int. J. Syst. Evol. Microbiol.">
        <title>Aquimarina gracilis sp. nov., isolated from the gut microflora of a mussel, Mytilus coruscus, and emended description of Aquimarina spongiae.</title>
        <authorList>
            <person name="Park S.C."/>
            <person name="Choe H.N."/>
            <person name="Baik K.S."/>
            <person name="Seong C.N."/>
        </authorList>
    </citation>
    <scope>NUCLEOTIDE SEQUENCE [LARGE SCALE GENOMIC DNA]</scope>
    <source>
        <strain evidence="1 2">PSC32</strain>
    </source>
</reference>
<evidence type="ECO:0000313" key="2">
    <source>
        <dbReference type="Proteomes" id="UP001327027"/>
    </source>
</evidence>
<proteinExistence type="predicted"/>
<dbReference type="EMBL" id="JAYKLX010000011">
    <property type="protein sequence ID" value="MEB3348118.1"/>
    <property type="molecule type" value="Genomic_DNA"/>
</dbReference>
<dbReference type="RefSeq" id="WP_324182141.1">
    <property type="nucleotide sequence ID" value="NZ_BAABAW010000023.1"/>
</dbReference>
<name>A0ABU6A1S6_9FLAO</name>
<evidence type="ECO:0000313" key="1">
    <source>
        <dbReference type="EMBL" id="MEB3348118.1"/>
    </source>
</evidence>
<gene>
    <name evidence="1" type="ORF">U6A24_21760</name>
</gene>
<sequence>MSGEAGAGGVSKYCHIYYSSGMTVSVAAPPNVENPANYVSEYFKEANIPYQETLDKVLPELERGFEAWIPKYNLPIVPYNAKFLYLEGLIVEDEEKGNRNFQLEKEGKNKLVNSKCAIANIYIAFSTNSFKKIILTITINKLMRRSSINALKTEILCFFD</sequence>
<dbReference type="Proteomes" id="UP001327027">
    <property type="component" value="Unassembled WGS sequence"/>
</dbReference>